<dbReference type="GO" id="GO:0016829">
    <property type="term" value="F:lyase activity"/>
    <property type="evidence" value="ECO:0007669"/>
    <property type="project" value="UniProtKB-KW"/>
</dbReference>
<dbReference type="PROSITE" id="PS50172">
    <property type="entry name" value="BRCT"/>
    <property type="match status" value="1"/>
</dbReference>
<comment type="subcellular location">
    <subcellularLocation>
        <location evidence="2 16">Nucleus</location>
    </subcellularLocation>
</comment>
<dbReference type="GO" id="GO:0006303">
    <property type="term" value="P:double-strand break repair via nonhomologous end joining"/>
    <property type="evidence" value="ECO:0007669"/>
    <property type="project" value="TreeGrafter"/>
</dbReference>
<comment type="catalytic activity">
    <reaction evidence="14 16">
        <text>DNA(n) + a 2'-deoxyribonucleoside 5'-triphosphate = DNA(n+1) + diphosphate</text>
        <dbReference type="Rhea" id="RHEA:22508"/>
        <dbReference type="Rhea" id="RHEA-COMP:17339"/>
        <dbReference type="Rhea" id="RHEA-COMP:17340"/>
        <dbReference type="ChEBI" id="CHEBI:33019"/>
        <dbReference type="ChEBI" id="CHEBI:61560"/>
        <dbReference type="ChEBI" id="CHEBI:173112"/>
        <dbReference type="EC" id="2.7.7.7"/>
    </reaction>
</comment>
<dbReference type="InterPro" id="IPR043519">
    <property type="entry name" value="NT_sf"/>
</dbReference>
<evidence type="ECO:0000256" key="17">
    <source>
        <dbReference type="SAM" id="MobiDB-lite"/>
    </source>
</evidence>
<evidence type="ECO:0000313" key="20">
    <source>
        <dbReference type="Proteomes" id="UP000591131"/>
    </source>
</evidence>
<evidence type="ECO:0000256" key="16">
    <source>
        <dbReference type="RuleBase" id="RU366014"/>
    </source>
</evidence>
<evidence type="ECO:0000259" key="18">
    <source>
        <dbReference type="PROSITE" id="PS50172"/>
    </source>
</evidence>
<feature type="domain" description="BRCT" evidence="18">
    <location>
        <begin position="6"/>
        <end position="102"/>
    </location>
</feature>
<proteinExistence type="inferred from homology"/>
<dbReference type="Pfam" id="PF14716">
    <property type="entry name" value="HHH_8"/>
    <property type="match status" value="1"/>
</dbReference>
<evidence type="ECO:0000256" key="7">
    <source>
        <dbReference type="ARBA" id="ARBA00022705"/>
    </source>
</evidence>
<comment type="caution">
    <text evidence="19">The sequence shown here is derived from an EMBL/GenBank/DDBJ whole genome shotgun (WGS) entry which is preliminary data.</text>
</comment>
<keyword evidence="5 16" id="KW-0808">Transferase</keyword>
<evidence type="ECO:0000256" key="12">
    <source>
        <dbReference type="ARBA" id="ARBA00023239"/>
    </source>
</evidence>
<dbReference type="InterPro" id="IPR029398">
    <property type="entry name" value="PolB_thumb"/>
</dbReference>
<dbReference type="PANTHER" id="PTHR11276">
    <property type="entry name" value="DNA POLYMERASE TYPE-X FAMILY MEMBER"/>
    <property type="match status" value="1"/>
</dbReference>
<dbReference type="SUPFAM" id="SSF81585">
    <property type="entry name" value="PsbU/PolX domain-like"/>
    <property type="match status" value="1"/>
</dbReference>
<evidence type="ECO:0000256" key="14">
    <source>
        <dbReference type="ARBA" id="ARBA00049244"/>
    </source>
</evidence>
<evidence type="ECO:0000313" key="19">
    <source>
        <dbReference type="EMBL" id="KAF4664020.1"/>
    </source>
</evidence>
<keyword evidence="12" id="KW-0456">Lyase</keyword>
<dbReference type="Proteomes" id="UP000591131">
    <property type="component" value="Unassembled WGS sequence"/>
</dbReference>
<dbReference type="FunFam" id="1.10.150.20:FF:000010">
    <property type="entry name" value="DNA polymerase lambda"/>
    <property type="match status" value="1"/>
</dbReference>
<keyword evidence="4" id="KW-0237">DNA synthesis</keyword>
<dbReference type="InterPro" id="IPR027421">
    <property type="entry name" value="DNA_pol_lamdba_lyase_dom_sf"/>
</dbReference>
<evidence type="ECO:0000256" key="15">
    <source>
        <dbReference type="PIRSR" id="PIRSR622312-50"/>
    </source>
</evidence>
<dbReference type="Pfam" id="PF14792">
    <property type="entry name" value="DNA_pol_B_palm"/>
    <property type="match status" value="1"/>
</dbReference>
<evidence type="ECO:0000256" key="2">
    <source>
        <dbReference type="ARBA" id="ARBA00004123"/>
    </source>
</evidence>
<dbReference type="EC" id="2.7.7.7" evidence="16"/>
<evidence type="ECO:0000256" key="8">
    <source>
        <dbReference type="ARBA" id="ARBA00022723"/>
    </source>
</evidence>
<dbReference type="SUPFAM" id="SSF47802">
    <property type="entry name" value="DNA polymerase beta, N-terminal domain-like"/>
    <property type="match status" value="1"/>
</dbReference>
<evidence type="ECO:0000256" key="6">
    <source>
        <dbReference type="ARBA" id="ARBA00022695"/>
    </source>
</evidence>
<dbReference type="SUPFAM" id="SSF81301">
    <property type="entry name" value="Nucleotidyltransferase"/>
    <property type="match status" value="1"/>
</dbReference>
<evidence type="ECO:0000256" key="3">
    <source>
        <dbReference type="ARBA" id="ARBA00008323"/>
    </source>
</evidence>
<evidence type="ECO:0000256" key="4">
    <source>
        <dbReference type="ARBA" id="ARBA00022634"/>
    </source>
</evidence>
<name>A0A7J6LYG7_PERCH</name>
<reference evidence="19 20" key="1">
    <citation type="submission" date="2020-04" db="EMBL/GenBank/DDBJ databases">
        <title>Perkinsus chesapeaki whole genome sequence.</title>
        <authorList>
            <person name="Bogema D.R."/>
        </authorList>
    </citation>
    <scope>NUCLEOTIDE SEQUENCE [LARGE SCALE GENOMIC DNA]</scope>
    <source>
        <strain evidence="19">ATCC PRA-425</strain>
    </source>
</reference>
<dbReference type="InterPro" id="IPR002008">
    <property type="entry name" value="DNA_pol_X_beta-like"/>
</dbReference>
<dbReference type="GO" id="GO:0003887">
    <property type="term" value="F:DNA-directed DNA polymerase activity"/>
    <property type="evidence" value="ECO:0007669"/>
    <property type="project" value="UniProtKB-UniRule"/>
</dbReference>
<dbReference type="InterPro" id="IPR022312">
    <property type="entry name" value="DNA_pol_X"/>
</dbReference>
<evidence type="ECO:0000256" key="13">
    <source>
        <dbReference type="ARBA" id="ARBA00023242"/>
    </source>
</evidence>
<dbReference type="SMART" id="SM00483">
    <property type="entry name" value="POLXc"/>
    <property type="match status" value="1"/>
</dbReference>
<keyword evidence="7" id="KW-0235">DNA replication</keyword>
<dbReference type="Gene3D" id="1.10.150.110">
    <property type="entry name" value="DNA polymerase beta, N-terminal domain-like"/>
    <property type="match status" value="1"/>
</dbReference>
<dbReference type="PRINTS" id="PR00869">
    <property type="entry name" value="DNAPOLX"/>
</dbReference>
<dbReference type="GO" id="GO:0046872">
    <property type="term" value="F:metal ion binding"/>
    <property type="evidence" value="ECO:0007669"/>
    <property type="project" value="UniProtKB-UniRule"/>
</dbReference>
<evidence type="ECO:0000256" key="10">
    <source>
        <dbReference type="ARBA" id="ARBA00022932"/>
    </source>
</evidence>
<dbReference type="InterPro" id="IPR036420">
    <property type="entry name" value="BRCT_dom_sf"/>
</dbReference>
<feature type="region of interest" description="Disordered" evidence="17">
    <location>
        <begin position="105"/>
        <end position="125"/>
    </location>
</feature>
<keyword evidence="20" id="KW-1185">Reference proteome</keyword>
<evidence type="ECO:0000256" key="11">
    <source>
        <dbReference type="ARBA" id="ARBA00023204"/>
    </source>
</evidence>
<evidence type="ECO:0000256" key="9">
    <source>
        <dbReference type="ARBA" id="ARBA00022763"/>
    </source>
</evidence>
<comment type="function">
    <text evidence="16">DNA polymerase that functions in several pathways of DNA repair. Involved in base excision repair (BER) responsible for repair of lesions that give rise to abasic (AP) sites in DNA. Also contributes to DNA double-strand break repair by non-homologous end joining and homologous recombination. Has both template-dependent and template-independent (terminal transferase) DNA polymerase activities. Has also a 5'-deoxyribose-5-phosphate lyase (dRP lyase) activity.</text>
</comment>
<dbReference type="Pfam" id="PF14791">
    <property type="entry name" value="DNA_pol_B_thumb"/>
    <property type="match status" value="1"/>
</dbReference>
<dbReference type="CDD" id="cd00141">
    <property type="entry name" value="NT_POLXc"/>
    <property type="match status" value="1"/>
</dbReference>
<keyword evidence="10 16" id="KW-0239">DNA-directed DNA polymerase</keyword>
<dbReference type="SUPFAM" id="SSF52113">
    <property type="entry name" value="BRCT domain"/>
    <property type="match status" value="1"/>
</dbReference>
<dbReference type="Gene3D" id="3.30.460.10">
    <property type="entry name" value="Beta Polymerase, domain 2"/>
    <property type="match status" value="1"/>
</dbReference>
<comment type="similarity">
    <text evidence="3 16">Belongs to the DNA polymerase type-X family.</text>
</comment>
<sequence length="532" mass="59985">MKRAHEEEHFLDGCRIYIVPLGSLSQTTWRYKILVKRAQEAGADVTRNLVDDSICIACSSVSPIKLKGIFSDVSHLPLLLKAEWLCDSLDGQRKLPYGRYRIELVDGSQTPDPSPTLPSPEGCENEEIEGVSDKINNNDEGNTEDMVEAPVAINCNKQLSQLFRDLEANLRHNKGGLDEFRARSYRRAADKIDKLSFPLDSDAAVDRFESECGTGIGTRIKDKVREFVRTGSVKKAEVVNSAERTIGIRELTNVWGVGVSTAERWYAMGIRNVEALRHSTDVSLNHNQQIGLKYFEEFNSKIPRQEVDDIVTVVRAGIDRATLPKYGGIANFNVEVCGSYRRGKAFCGDVDFLVTHRTIQLTYAENYSILTSIINSLSTEGVSDRFPEAKLTDHLNQYRSFGSSVATVDEEDDDDSDKADAMSDRMSSPTYFGVFHLSPHHIHRRIDIKVWPLREYPYALVHFTGSGVFNRKMRYYAKTKLGLKVNDHGVFRRDGSCIECSTEGEVFDCLKIKYMDPTLRESETALEILETH</sequence>
<dbReference type="InterPro" id="IPR018944">
    <property type="entry name" value="DNA_pol_lambd_fingers_domain"/>
</dbReference>
<comment type="cofactor">
    <cofactor evidence="1">
        <name>Mn(2+)</name>
        <dbReference type="ChEBI" id="CHEBI:29035"/>
    </cofactor>
</comment>
<dbReference type="PANTHER" id="PTHR11276:SF28">
    <property type="entry name" value="DNA POLYMERASE LAMBDA"/>
    <property type="match status" value="1"/>
</dbReference>
<dbReference type="Gene3D" id="3.40.50.10190">
    <property type="entry name" value="BRCT domain"/>
    <property type="match status" value="1"/>
</dbReference>
<accession>A0A7J6LYG7</accession>
<dbReference type="AlphaFoldDB" id="A0A7J6LYG7"/>
<gene>
    <name evidence="19" type="ORF">FOL47_005330</name>
</gene>
<dbReference type="GO" id="GO:0005634">
    <property type="term" value="C:nucleus"/>
    <property type="evidence" value="ECO:0007669"/>
    <property type="project" value="UniProtKB-SubCell"/>
</dbReference>
<dbReference type="InterPro" id="IPR001357">
    <property type="entry name" value="BRCT_dom"/>
</dbReference>
<feature type="active site" description="Nucleophile; Schiff-base intermediate with DNA; for 5'-dRP lyase activity" evidence="15">
    <location>
        <position position="223"/>
    </location>
</feature>
<dbReference type="Gene3D" id="3.30.210.10">
    <property type="entry name" value="DNA polymerase, thumb domain"/>
    <property type="match status" value="1"/>
</dbReference>
<keyword evidence="11 16" id="KW-0234">DNA repair</keyword>
<dbReference type="Pfam" id="PF10391">
    <property type="entry name" value="DNA_pol_lambd_f"/>
    <property type="match status" value="1"/>
</dbReference>
<evidence type="ECO:0000256" key="5">
    <source>
        <dbReference type="ARBA" id="ARBA00022679"/>
    </source>
</evidence>
<keyword evidence="8" id="KW-0479">Metal-binding</keyword>
<organism evidence="19 20">
    <name type="scientific">Perkinsus chesapeaki</name>
    <name type="common">Clam parasite</name>
    <name type="synonym">Perkinsus andrewsi</name>
    <dbReference type="NCBI Taxonomy" id="330153"/>
    <lineage>
        <taxon>Eukaryota</taxon>
        <taxon>Sar</taxon>
        <taxon>Alveolata</taxon>
        <taxon>Perkinsozoa</taxon>
        <taxon>Perkinsea</taxon>
        <taxon>Perkinsida</taxon>
        <taxon>Perkinsidae</taxon>
        <taxon>Perkinsus</taxon>
    </lineage>
</organism>
<dbReference type="OrthoDB" id="205514at2759"/>
<keyword evidence="9 16" id="KW-0227">DNA damage</keyword>
<dbReference type="InterPro" id="IPR010996">
    <property type="entry name" value="HHH_MUS81"/>
</dbReference>
<dbReference type="InterPro" id="IPR002054">
    <property type="entry name" value="DNA-dir_DNA_pol_X"/>
</dbReference>
<dbReference type="InterPro" id="IPR028207">
    <property type="entry name" value="DNA_pol_B_palm_palm"/>
</dbReference>
<evidence type="ECO:0000256" key="1">
    <source>
        <dbReference type="ARBA" id="ARBA00001936"/>
    </source>
</evidence>
<dbReference type="InterPro" id="IPR037160">
    <property type="entry name" value="DNA_Pol_thumb_sf"/>
</dbReference>
<dbReference type="EMBL" id="JAAPAO010000299">
    <property type="protein sequence ID" value="KAF4664020.1"/>
    <property type="molecule type" value="Genomic_DNA"/>
</dbReference>
<protein>
    <recommendedName>
        <fullName evidence="16">DNA polymerase</fullName>
        <ecNumber evidence="16">2.7.7.7</ecNumber>
    </recommendedName>
</protein>
<dbReference type="Gene3D" id="1.10.150.20">
    <property type="entry name" value="5' to 3' exonuclease, C-terminal subdomain"/>
    <property type="match status" value="1"/>
</dbReference>
<dbReference type="PRINTS" id="PR00870">
    <property type="entry name" value="DNAPOLXBETA"/>
</dbReference>
<keyword evidence="13 16" id="KW-0539">Nucleus</keyword>
<keyword evidence="6 16" id="KW-0548">Nucleotidyltransferase</keyword>
<dbReference type="GO" id="GO:0003677">
    <property type="term" value="F:DNA binding"/>
    <property type="evidence" value="ECO:0007669"/>
    <property type="project" value="UniProtKB-UniRule"/>
</dbReference>